<proteinExistence type="predicted"/>
<dbReference type="OrthoDB" id="10286165at2759"/>
<dbReference type="EMBL" id="JAANQT010002108">
    <property type="protein sequence ID" value="KAG1303140.1"/>
    <property type="molecule type" value="Genomic_DNA"/>
</dbReference>
<organism evidence="1 2">
    <name type="scientific">Rhizopus oryzae</name>
    <name type="common">Mucormycosis agent</name>
    <name type="synonym">Rhizopus arrhizus var. delemar</name>
    <dbReference type="NCBI Taxonomy" id="64495"/>
    <lineage>
        <taxon>Eukaryota</taxon>
        <taxon>Fungi</taxon>
        <taxon>Fungi incertae sedis</taxon>
        <taxon>Mucoromycota</taxon>
        <taxon>Mucoromycotina</taxon>
        <taxon>Mucoromycetes</taxon>
        <taxon>Mucorales</taxon>
        <taxon>Mucorineae</taxon>
        <taxon>Rhizopodaceae</taxon>
        <taxon>Rhizopus</taxon>
    </lineage>
</organism>
<gene>
    <name evidence="1" type="ORF">G6F64_010325</name>
</gene>
<name>A0A9P6X1V6_RHIOR</name>
<comment type="caution">
    <text evidence="1">The sequence shown here is derived from an EMBL/GenBank/DDBJ whole genome shotgun (WGS) entry which is preliminary data.</text>
</comment>
<evidence type="ECO:0000313" key="1">
    <source>
        <dbReference type="EMBL" id="KAG1303140.1"/>
    </source>
</evidence>
<evidence type="ECO:0000313" key="2">
    <source>
        <dbReference type="Proteomes" id="UP000716291"/>
    </source>
</evidence>
<reference evidence="1" key="1">
    <citation type="journal article" date="2020" name="Microb. Genom.">
        <title>Genetic diversity of clinical and environmental Mucorales isolates obtained from an investigation of mucormycosis cases among solid organ transplant recipients.</title>
        <authorList>
            <person name="Nguyen M.H."/>
            <person name="Kaul D."/>
            <person name="Muto C."/>
            <person name="Cheng S.J."/>
            <person name="Richter R.A."/>
            <person name="Bruno V.M."/>
            <person name="Liu G."/>
            <person name="Beyhan S."/>
            <person name="Sundermann A.J."/>
            <person name="Mounaud S."/>
            <person name="Pasculle A.W."/>
            <person name="Nierman W.C."/>
            <person name="Driscoll E."/>
            <person name="Cumbie R."/>
            <person name="Clancy C.J."/>
            <person name="Dupont C.L."/>
        </authorList>
    </citation>
    <scope>NUCLEOTIDE SEQUENCE</scope>
    <source>
        <strain evidence="1">GL11</strain>
    </source>
</reference>
<dbReference type="Proteomes" id="UP000716291">
    <property type="component" value="Unassembled WGS sequence"/>
</dbReference>
<keyword evidence="2" id="KW-1185">Reference proteome</keyword>
<protein>
    <submittedName>
        <fullName evidence="1">Uncharacterized protein</fullName>
    </submittedName>
</protein>
<sequence length="87" mass="9687">MATSEPYLTAHQGASSIHSSSSFLSCLRQKHGSTRHCLARKLGFVQNVSSPFHSNPRATVHFTIMVLDHADDDRVVFYDADKDLILD</sequence>
<dbReference type="AlphaFoldDB" id="A0A9P6X1V6"/>
<accession>A0A9P6X1V6</accession>